<protein>
    <submittedName>
        <fullName evidence="2">Uncharacterized protein</fullName>
    </submittedName>
</protein>
<organism evidence="2 3">
    <name type="scientific">Rhizobium terricola</name>
    <dbReference type="NCBI Taxonomy" id="2728849"/>
    <lineage>
        <taxon>Bacteria</taxon>
        <taxon>Pseudomonadati</taxon>
        <taxon>Pseudomonadota</taxon>
        <taxon>Alphaproteobacteria</taxon>
        <taxon>Hyphomicrobiales</taxon>
        <taxon>Rhizobiaceae</taxon>
        <taxon>Rhizobium/Agrobacterium group</taxon>
        <taxon>Rhizobium</taxon>
    </lineage>
</organism>
<evidence type="ECO:0000313" key="3">
    <source>
        <dbReference type="Proteomes" id="UP000541470"/>
    </source>
</evidence>
<sequence>MALAGRVIFTLLLFMVGNAASAETLPIDKSYGNLDGCSYAKTGESTGSDNFFLLTREAVTTAASYCVFGRIQETKDRSYMAQLKCEAEGEENATSLEADIVLGAEGYTISFPDNPDMKWGPLAECN</sequence>
<feature type="chain" id="PRO_5030888588" evidence="1">
    <location>
        <begin position="23"/>
        <end position="126"/>
    </location>
</feature>
<dbReference type="Proteomes" id="UP000541470">
    <property type="component" value="Unassembled WGS sequence"/>
</dbReference>
<gene>
    <name evidence="2" type="ORF">HHL25_01575</name>
</gene>
<evidence type="ECO:0000313" key="2">
    <source>
        <dbReference type="EMBL" id="NML72806.1"/>
    </source>
</evidence>
<comment type="caution">
    <text evidence="2">The sequence shown here is derived from an EMBL/GenBank/DDBJ whole genome shotgun (WGS) entry which is preliminary data.</text>
</comment>
<name>A0A7Y0ASR0_9HYPH</name>
<dbReference type="EMBL" id="JABBGK010000001">
    <property type="protein sequence ID" value="NML72806.1"/>
    <property type="molecule type" value="Genomic_DNA"/>
</dbReference>
<dbReference type="AlphaFoldDB" id="A0A7Y0ASR0"/>
<proteinExistence type="predicted"/>
<reference evidence="2 3" key="1">
    <citation type="submission" date="2020-04" db="EMBL/GenBank/DDBJ databases">
        <title>Rhizobium sp. S-51 isolated from soil.</title>
        <authorList>
            <person name="Dahal R.H."/>
        </authorList>
    </citation>
    <scope>NUCLEOTIDE SEQUENCE [LARGE SCALE GENOMIC DNA]</scope>
    <source>
        <strain evidence="2 3">S-51</strain>
    </source>
</reference>
<evidence type="ECO:0000256" key="1">
    <source>
        <dbReference type="SAM" id="SignalP"/>
    </source>
</evidence>
<feature type="signal peptide" evidence="1">
    <location>
        <begin position="1"/>
        <end position="22"/>
    </location>
</feature>
<keyword evidence="3" id="KW-1185">Reference proteome</keyword>
<accession>A0A7Y0ASR0</accession>
<keyword evidence="1" id="KW-0732">Signal</keyword>
<dbReference type="RefSeq" id="WP_169586598.1">
    <property type="nucleotide sequence ID" value="NZ_JABBGK010000001.1"/>
</dbReference>